<dbReference type="EMBL" id="DS114012">
    <property type="protein sequence ID" value="EAX91763.1"/>
    <property type="molecule type" value="Genomic_DNA"/>
</dbReference>
<dbReference type="SMR" id="A2FTK1"/>
<keyword evidence="1" id="KW-0812">Transmembrane</keyword>
<name>A2FTK1_TRIV3</name>
<evidence type="ECO:0000313" key="3">
    <source>
        <dbReference type="Proteomes" id="UP000001542"/>
    </source>
</evidence>
<keyword evidence="1" id="KW-1133">Transmembrane helix</keyword>
<dbReference type="AlphaFoldDB" id="A2FTK1"/>
<sequence length="231" mass="26172">MPFNVIVRYTETKNFLVVSKVPSKYTVGQFQDHLLKLSILTSDISNYKITHSGISLDPITLIQDLKTDDSSNIFVFAEGVRPIDDCAITFGGFGYELKPVHENPPSTTDEQSIPSIEPNISAENAQPNLPVEPQNTQLYGKTDPNFNSYEVENIMDTPTPLDIRQRFLINVIIILTVLIGISFMIANFLSEKLNIAQDLTQANLIEWVILLFALLYFAYRYFVKPLFNHSH</sequence>
<reference evidence="2" key="1">
    <citation type="submission" date="2006-10" db="EMBL/GenBank/DDBJ databases">
        <authorList>
            <person name="Amadeo P."/>
            <person name="Zhao Q."/>
            <person name="Wortman J."/>
            <person name="Fraser-Liggett C."/>
            <person name="Carlton J."/>
        </authorList>
    </citation>
    <scope>NUCLEOTIDE SEQUENCE</scope>
    <source>
        <strain evidence="2">G3</strain>
    </source>
</reference>
<dbReference type="Proteomes" id="UP000001542">
    <property type="component" value="Unassembled WGS sequence"/>
</dbReference>
<dbReference type="VEuPathDB" id="TrichDB:TVAG_317520"/>
<organism evidence="2 3">
    <name type="scientific">Trichomonas vaginalis (strain ATCC PRA-98 / G3)</name>
    <dbReference type="NCBI Taxonomy" id="412133"/>
    <lineage>
        <taxon>Eukaryota</taxon>
        <taxon>Metamonada</taxon>
        <taxon>Parabasalia</taxon>
        <taxon>Trichomonadida</taxon>
        <taxon>Trichomonadidae</taxon>
        <taxon>Trichomonas</taxon>
    </lineage>
</organism>
<feature type="transmembrane region" description="Helical" evidence="1">
    <location>
        <begin position="204"/>
        <end position="223"/>
    </location>
</feature>
<dbReference type="VEuPathDB" id="TrichDB:TVAGG3_0476790"/>
<keyword evidence="1" id="KW-0472">Membrane</keyword>
<accession>A2FTK1</accession>
<proteinExistence type="predicted"/>
<keyword evidence="3" id="KW-1185">Reference proteome</keyword>
<evidence type="ECO:0000256" key="1">
    <source>
        <dbReference type="SAM" id="Phobius"/>
    </source>
</evidence>
<dbReference type="KEGG" id="tva:4749465"/>
<dbReference type="RefSeq" id="XP_001304693.1">
    <property type="nucleotide sequence ID" value="XM_001304692.1"/>
</dbReference>
<dbReference type="InParanoid" id="A2FTK1"/>
<gene>
    <name evidence="2" type="ORF">TVAG_317520</name>
</gene>
<reference evidence="2" key="2">
    <citation type="journal article" date="2007" name="Science">
        <title>Draft genome sequence of the sexually transmitted pathogen Trichomonas vaginalis.</title>
        <authorList>
            <person name="Carlton J.M."/>
            <person name="Hirt R.P."/>
            <person name="Silva J.C."/>
            <person name="Delcher A.L."/>
            <person name="Schatz M."/>
            <person name="Zhao Q."/>
            <person name="Wortman J.R."/>
            <person name="Bidwell S.L."/>
            <person name="Alsmark U.C.M."/>
            <person name="Besteiro S."/>
            <person name="Sicheritz-Ponten T."/>
            <person name="Noel C.J."/>
            <person name="Dacks J.B."/>
            <person name="Foster P.G."/>
            <person name="Simillion C."/>
            <person name="Van de Peer Y."/>
            <person name="Miranda-Saavedra D."/>
            <person name="Barton G.J."/>
            <person name="Westrop G.D."/>
            <person name="Mueller S."/>
            <person name="Dessi D."/>
            <person name="Fiori P.L."/>
            <person name="Ren Q."/>
            <person name="Paulsen I."/>
            <person name="Zhang H."/>
            <person name="Bastida-Corcuera F.D."/>
            <person name="Simoes-Barbosa A."/>
            <person name="Brown M.T."/>
            <person name="Hayes R.D."/>
            <person name="Mukherjee M."/>
            <person name="Okumura C.Y."/>
            <person name="Schneider R."/>
            <person name="Smith A.J."/>
            <person name="Vanacova S."/>
            <person name="Villalvazo M."/>
            <person name="Haas B.J."/>
            <person name="Pertea M."/>
            <person name="Feldblyum T.V."/>
            <person name="Utterback T.R."/>
            <person name="Shu C.L."/>
            <person name="Osoegawa K."/>
            <person name="de Jong P.J."/>
            <person name="Hrdy I."/>
            <person name="Horvathova L."/>
            <person name="Zubacova Z."/>
            <person name="Dolezal P."/>
            <person name="Malik S.B."/>
            <person name="Logsdon J.M. Jr."/>
            <person name="Henze K."/>
            <person name="Gupta A."/>
            <person name="Wang C.C."/>
            <person name="Dunne R.L."/>
            <person name="Upcroft J.A."/>
            <person name="Upcroft P."/>
            <person name="White O."/>
            <person name="Salzberg S.L."/>
            <person name="Tang P."/>
            <person name="Chiu C.-H."/>
            <person name="Lee Y.-S."/>
            <person name="Embley T.M."/>
            <person name="Coombs G.H."/>
            <person name="Mottram J.C."/>
            <person name="Tachezy J."/>
            <person name="Fraser-Liggett C.M."/>
            <person name="Johnson P.J."/>
        </authorList>
    </citation>
    <scope>NUCLEOTIDE SEQUENCE [LARGE SCALE GENOMIC DNA]</scope>
    <source>
        <strain evidence="2">G3</strain>
    </source>
</reference>
<feature type="transmembrane region" description="Helical" evidence="1">
    <location>
        <begin position="167"/>
        <end position="189"/>
    </location>
</feature>
<evidence type="ECO:0000313" key="2">
    <source>
        <dbReference type="EMBL" id="EAX91763.1"/>
    </source>
</evidence>
<protein>
    <submittedName>
        <fullName evidence="2">Uncharacterized protein</fullName>
    </submittedName>
</protein>